<dbReference type="CDD" id="cd10810">
    <property type="entry name" value="GH38N_AMII_LAM_like"/>
    <property type="match status" value="1"/>
</dbReference>
<dbReference type="GO" id="GO:0046872">
    <property type="term" value="F:metal ion binding"/>
    <property type="evidence" value="ECO:0007669"/>
    <property type="project" value="UniProtKB-KW"/>
</dbReference>
<keyword evidence="10" id="KW-0732">Signal</keyword>
<name>A0AA38IV67_9CUCU</name>
<keyword evidence="9 10" id="KW-0326">Glycosidase</keyword>
<dbReference type="GO" id="GO:0006013">
    <property type="term" value="P:mannose metabolic process"/>
    <property type="evidence" value="ECO:0007669"/>
    <property type="project" value="InterPro"/>
</dbReference>
<dbReference type="InterPro" id="IPR027291">
    <property type="entry name" value="Glyco_hydro_38_N_sf"/>
</dbReference>
<dbReference type="InterPro" id="IPR028995">
    <property type="entry name" value="Glyco_hydro_57/38_cen_sf"/>
</dbReference>
<dbReference type="Pfam" id="PF07748">
    <property type="entry name" value="Glyco_hydro_38C"/>
    <property type="match status" value="1"/>
</dbReference>
<dbReference type="SUPFAM" id="SSF88688">
    <property type="entry name" value="Families 57/38 glycoside transferase middle domain"/>
    <property type="match status" value="1"/>
</dbReference>
<dbReference type="PANTHER" id="PTHR11607:SF3">
    <property type="entry name" value="LYSOSOMAL ALPHA-MANNOSIDASE"/>
    <property type="match status" value="1"/>
</dbReference>
<dbReference type="InterPro" id="IPR050843">
    <property type="entry name" value="Glycosyl_Hydrlase_38"/>
</dbReference>
<dbReference type="FunFam" id="1.20.1270.50:FF:000002">
    <property type="entry name" value="Alpha-mannosidase"/>
    <property type="match status" value="1"/>
</dbReference>
<dbReference type="Proteomes" id="UP001168821">
    <property type="component" value="Unassembled WGS sequence"/>
</dbReference>
<dbReference type="Gene3D" id="1.20.1270.50">
    <property type="entry name" value="Glycoside hydrolase family 38, central domain"/>
    <property type="match status" value="2"/>
</dbReference>
<dbReference type="FunFam" id="2.70.98.30:FF:000003">
    <property type="entry name" value="Alpha-mannosidase"/>
    <property type="match status" value="1"/>
</dbReference>
<dbReference type="EMBL" id="JALNTZ010000002">
    <property type="protein sequence ID" value="KAJ3663690.1"/>
    <property type="molecule type" value="Genomic_DNA"/>
</dbReference>
<evidence type="ECO:0000256" key="2">
    <source>
        <dbReference type="ARBA" id="ARBA00009792"/>
    </source>
</evidence>
<dbReference type="Pfam" id="PF17677">
    <property type="entry name" value="Glyco_hydro38C2"/>
    <property type="match status" value="1"/>
</dbReference>
<dbReference type="AlphaFoldDB" id="A0AA38IV67"/>
<gene>
    <name evidence="12" type="ORF">Zmor_007921</name>
</gene>
<dbReference type="Gene3D" id="2.60.40.1360">
    <property type="match status" value="1"/>
</dbReference>
<dbReference type="InterPro" id="IPR041147">
    <property type="entry name" value="GH38_C"/>
</dbReference>
<dbReference type="PANTHER" id="PTHR11607">
    <property type="entry name" value="ALPHA-MANNOSIDASE"/>
    <property type="match status" value="1"/>
</dbReference>
<keyword evidence="4 10" id="KW-0479">Metal-binding</keyword>
<dbReference type="EC" id="3.2.1.-" evidence="10"/>
<dbReference type="InterPro" id="IPR000602">
    <property type="entry name" value="Glyco_hydro_38_N"/>
</dbReference>
<dbReference type="Pfam" id="PF09261">
    <property type="entry name" value="Alpha-mann_mid"/>
    <property type="match status" value="1"/>
</dbReference>
<dbReference type="InterPro" id="IPR011013">
    <property type="entry name" value="Gal_mutarotase_sf_dom"/>
</dbReference>
<evidence type="ECO:0000256" key="9">
    <source>
        <dbReference type="ARBA" id="ARBA00023295"/>
    </source>
</evidence>
<evidence type="ECO:0000256" key="7">
    <source>
        <dbReference type="ARBA" id="ARBA00023157"/>
    </source>
</evidence>
<comment type="cofactor">
    <cofactor evidence="10">
        <name>Zn(2+)</name>
        <dbReference type="ChEBI" id="CHEBI:29105"/>
    </cofactor>
    <text evidence="10">Binds 1 zinc ion per subunit.</text>
</comment>
<dbReference type="InterPro" id="IPR013780">
    <property type="entry name" value="Glyco_hydro_b"/>
</dbReference>
<accession>A0AA38IV67</accession>
<dbReference type="Pfam" id="PF01074">
    <property type="entry name" value="Glyco_hydro_38N"/>
    <property type="match status" value="1"/>
</dbReference>
<keyword evidence="8" id="KW-0325">Glycoprotein</keyword>
<keyword evidence="5 10" id="KW-0378">Hydrolase</keyword>
<dbReference type="SUPFAM" id="SSF74650">
    <property type="entry name" value="Galactose mutarotase-like"/>
    <property type="match status" value="1"/>
</dbReference>
<protein>
    <recommendedName>
        <fullName evidence="3 10">Alpha-mannosidase</fullName>
        <ecNumber evidence="10">3.2.1.-</ecNumber>
    </recommendedName>
</protein>
<reference evidence="12" key="1">
    <citation type="journal article" date="2023" name="G3 (Bethesda)">
        <title>Whole genome assemblies of Zophobas morio and Tenebrio molitor.</title>
        <authorList>
            <person name="Kaur S."/>
            <person name="Stinson S.A."/>
            <person name="diCenzo G.C."/>
        </authorList>
    </citation>
    <scope>NUCLEOTIDE SEQUENCE</scope>
    <source>
        <strain evidence="12">QUZm001</strain>
    </source>
</reference>
<organism evidence="12 13">
    <name type="scientific">Zophobas morio</name>
    <dbReference type="NCBI Taxonomy" id="2755281"/>
    <lineage>
        <taxon>Eukaryota</taxon>
        <taxon>Metazoa</taxon>
        <taxon>Ecdysozoa</taxon>
        <taxon>Arthropoda</taxon>
        <taxon>Hexapoda</taxon>
        <taxon>Insecta</taxon>
        <taxon>Pterygota</taxon>
        <taxon>Neoptera</taxon>
        <taxon>Endopterygota</taxon>
        <taxon>Coleoptera</taxon>
        <taxon>Polyphaga</taxon>
        <taxon>Cucujiformia</taxon>
        <taxon>Tenebrionidae</taxon>
        <taxon>Zophobas</taxon>
    </lineage>
</organism>
<comment type="catalytic activity">
    <reaction evidence="1">
        <text>Hydrolysis of terminal, non-reducing alpha-D-mannose residues in alpha-D-mannosides.</text>
        <dbReference type="EC" id="3.2.1.24"/>
    </reaction>
</comment>
<dbReference type="InterPro" id="IPR011682">
    <property type="entry name" value="Glyco_hydro_38_C"/>
</dbReference>
<dbReference type="GO" id="GO:0004559">
    <property type="term" value="F:alpha-mannosidase activity"/>
    <property type="evidence" value="ECO:0007669"/>
    <property type="project" value="UniProtKB-EC"/>
</dbReference>
<dbReference type="InterPro" id="IPR015341">
    <property type="entry name" value="Glyco_hydro_38_cen"/>
</dbReference>
<dbReference type="SUPFAM" id="SSF88713">
    <property type="entry name" value="Glycoside hydrolase/deacetylase"/>
    <property type="match status" value="1"/>
</dbReference>
<dbReference type="InterPro" id="IPR037094">
    <property type="entry name" value="Glyco_hydro_38_cen_sf"/>
</dbReference>
<evidence type="ECO:0000256" key="8">
    <source>
        <dbReference type="ARBA" id="ARBA00023180"/>
    </source>
</evidence>
<dbReference type="GO" id="GO:0005764">
    <property type="term" value="C:lysosome"/>
    <property type="evidence" value="ECO:0007669"/>
    <property type="project" value="TreeGrafter"/>
</dbReference>
<dbReference type="Gene3D" id="2.60.40.1180">
    <property type="entry name" value="Golgi alpha-mannosidase II"/>
    <property type="match status" value="1"/>
</dbReference>
<dbReference type="FunFam" id="1.20.1270.50:FF:000003">
    <property type="entry name" value="Alpha-mannosidase"/>
    <property type="match status" value="1"/>
</dbReference>
<evidence type="ECO:0000256" key="1">
    <source>
        <dbReference type="ARBA" id="ARBA00000365"/>
    </source>
</evidence>
<dbReference type="GO" id="GO:0030246">
    <property type="term" value="F:carbohydrate binding"/>
    <property type="evidence" value="ECO:0007669"/>
    <property type="project" value="InterPro"/>
</dbReference>
<dbReference type="FunFam" id="2.60.40.1180:FF:000018">
    <property type="entry name" value="Alpha-mannosidase"/>
    <property type="match status" value="1"/>
</dbReference>
<comment type="similarity">
    <text evidence="2 10">Belongs to the glycosyl hydrolase 38 family.</text>
</comment>
<evidence type="ECO:0000256" key="3">
    <source>
        <dbReference type="ARBA" id="ARBA00012752"/>
    </source>
</evidence>
<sequence length="1005" mass="112446">MIKYLVVLTVLFAWGYSSPIKREEAAQACQVCHPVDPDKINVHLIPHSHDDVGWLKTVDQYFYGSHSEIQRAGVQYIISSTVEALKANPDRRFVQVETAFFWKWWQKQPDSVRQDFIDLVNNGQLEIINAAWSMNDEAAVNYQSTIDQFTHGLRTINETVGACGAPRIGWQIDPFGHSREQASIFAQLGFDGVFFARIDYNDRNQRNADKTMEVIWQGSANLENTNIFTNVFPEFYYPPSGYCFDIECGDEVLVDDDTSPDYNIPRKVDDFLGRVTSLASYYRTNNLLIPMGGDFQYQSAEKNFINIDKLIAGFQGNDQINLIYSTPSCYIQAVNDAAASNNIEFPLKTDDFFPYASGGHNYWTGYFTSRPNAKHFERTTSKILQAAKQLTAFSKVNGEDHEADLTLLKEAVGILQHHDAITGTAKEAVANDYVRLLTKSIQRAEPTLNVVVTNLLKKDASTDINLDLRTCLLANISVCDITNADRFVVSVYNPLERPVTQYVRLPVSDGSYTITGPDGEVTSDLLDSISDFSYVDQDFGTPKPKELVFAADVSGFGLKLYYVEKTASKAKSVAVKKTPSVKFGTDTTGFEIDDATGLLKSVTMNGQTLEIKQEFIFYYGFNGDNNGEDNAASGAYIFRPLVNEANIVADSASVTSTTGTLVDEVRQQFNDWITQIIRVYKDEGNNYIEFDWLVGPIEVDNDNGIGREIVSRFTINDFDNGESFYTDSNGREMIKRQVNQRYDYEYDPTLEPIASNYYPITSKIVIKDENKGLEVAVLNDRAQGGSSLQNGVIELMVHRRLLRDDAKGVAEGLDDEEFGQGVVARGQHFLVIGSSASEADGKSTAAQEREIALKKLLTPLVLVGDASSDDLSLENVQGALNFNFEGLKATLPENVHILTLEPWKDDTYILRLEHILENNEDAALSQSVSVDLQGLFTLFEVTEIRETTLGANQWLDEFQAKEKFAWNIENAKNSVTKKSITSLEDPVIALDPMQIRTFIIKVTKN</sequence>
<feature type="chain" id="PRO_5041487975" description="Alpha-mannosidase" evidence="10">
    <location>
        <begin position="18"/>
        <end position="1005"/>
    </location>
</feature>
<dbReference type="SMART" id="SM00872">
    <property type="entry name" value="Alpha-mann_mid"/>
    <property type="match status" value="1"/>
</dbReference>
<evidence type="ECO:0000256" key="6">
    <source>
        <dbReference type="ARBA" id="ARBA00022833"/>
    </source>
</evidence>
<evidence type="ECO:0000313" key="13">
    <source>
        <dbReference type="Proteomes" id="UP001168821"/>
    </source>
</evidence>
<keyword evidence="6 10" id="KW-0862">Zinc</keyword>
<evidence type="ECO:0000256" key="10">
    <source>
        <dbReference type="RuleBase" id="RU361199"/>
    </source>
</evidence>
<keyword evidence="7" id="KW-1015">Disulfide bond</keyword>
<proteinExistence type="inferred from homology"/>
<dbReference type="InterPro" id="IPR011330">
    <property type="entry name" value="Glyco_hydro/deAcase_b/a-brl"/>
</dbReference>
<evidence type="ECO:0000256" key="4">
    <source>
        <dbReference type="ARBA" id="ARBA00022723"/>
    </source>
</evidence>
<dbReference type="Gene3D" id="2.70.98.30">
    <property type="entry name" value="Golgi alpha-mannosidase II, domain 4"/>
    <property type="match status" value="1"/>
</dbReference>
<evidence type="ECO:0000256" key="5">
    <source>
        <dbReference type="ARBA" id="ARBA00022801"/>
    </source>
</evidence>
<dbReference type="Gene3D" id="3.20.110.10">
    <property type="entry name" value="Glycoside hydrolase 38, N terminal domain"/>
    <property type="match status" value="1"/>
</dbReference>
<dbReference type="FunFam" id="3.20.110.10:FF:000001">
    <property type="entry name" value="Alpha-mannosidase"/>
    <property type="match status" value="1"/>
</dbReference>
<feature type="signal peptide" evidence="10">
    <location>
        <begin position="1"/>
        <end position="17"/>
    </location>
</feature>
<evidence type="ECO:0000259" key="11">
    <source>
        <dbReference type="SMART" id="SM00872"/>
    </source>
</evidence>
<comment type="caution">
    <text evidence="12">The sequence shown here is derived from an EMBL/GenBank/DDBJ whole genome shotgun (WGS) entry which is preliminary data.</text>
</comment>
<keyword evidence="13" id="KW-1185">Reference proteome</keyword>
<feature type="domain" description="Glycoside hydrolase family 38 central" evidence="11">
    <location>
        <begin position="361"/>
        <end position="437"/>
    </location>
</feature>
<evidence type="ECO:0000313" key="12">
    <source>
        <dbReference type="EMBL" id="KAJ3663690.1"/>
    </source>
</evidence>